<evidence type="ECO:0000256" key="9">
    <source>
        <dbReference type="ARBA" id="ARBA00023204"/>
    </source>
</evidence>
<comment type="catalytic activity">
    <reaction evidence="1 12">
        <text>S-ubiquitinyl-[E2 ubiquitin-conjugating enzyme]-L-cysteine + [acceptor protein]-L-lysine = [E2 ubiquitin-conjugating enzyme]-L-cysteine + N(6)-ubiquitinyl-[acceptor protein]-L-lysine.</text>
        <dbReference type="EC" id="2.3.2.26"/>
    </reaction>
</comment>
<dbReference type="FunFam" id="3.30.2410.10:FF:000005">
    <property type="entry name" value="E3 ubiquitin-protein ligase TRIP12 isoform X1"/>
    <property type="match status" value="1"/>
</dbReference>
<dbReference type="InterPro" id="IPR016024">
    <property type="entry name" value="ARM-type_fold"/>
</dbReference>
<evidence type="ECO:0000256" key="12">
    <source>
        <dbReference type="RuleBase" id="RU369009"/>
    </source>
</evidence>
<dbReference type="Gene3D" id="3.30.2410.10">
    <property type="entry name" value="Hect, E3 ligase catalytic domain"/>
    <property type="match status" value="1"/>
</dbReference>
<dbReference type="GO" id="GO:0008270">
    <property type="term" value="F:zinc ion binding"/>
    <property type="evidence" value="ECO:0007669"/>
    <property type="project" value="InterPro"/>
</dbReference>
<evidence type="ECO:0000256" key="3">
    <source>
        <dbReference type="ARBA" id="ARBA00004906"/>
    </source>
</evidence>
<evidence type="ECO:0000256" key="2">
    <source>
        <dbReference type="ARBA" id="ARBA00004642"/>
    </source>
</evidence>
<feature type="region of interest" description="Disordered" evidence="13">
    <location>
        <begin position="1063"/>
        <end position="1201"/>
    </location>
</feature>
<dbReference type="Gene3D" id="3.30.720.50">
    <property type="match status" value="1"/>
</dbReference>
<feature type="compositionally biased region" description="Low complexity" evidence="13">
    <location>
        <begin position="982"/>
        <end position="995"/>
    </location>
</feature>
<keyword evidence="9" id="KW-0234">DNA repair</keyword>
<feature type="domain" description="HECT" evidence="14">
    <location>
        <begin position="2441"/>
        <end position="2798"/>
    </location>
</feature>
<dbReference type="Gene3D" id="3.90.1750.10">
    <property type="entry name" value="Hect, E3 ligase catalytic domains"/>
    <property type="match status" value="1"/>
</dbReference>
<evidence type="ECO:0000259" key="15">
    <source>
        <dbReference type="PROSITE" id="PS50918"/>
    </source>
</evidence>
<dbReference type="Pfam" id="PF01575">
    <property type="entry name" value="MaoC_dehydratas"/>
    <property type="match status" value="1"/>
</dbReference>
<feature type="compositionally biased region" description="Polar residues" evidence="13">
    <location>
        <begin position="1843"/>
        <end position="1856"/>
    </location>
</feature>
<evidence type="ECO:0000256" key="11">
    <source>
        <dbReference type="PROSITE-ProRule" id="PRU00104"/>
    </source>
</evidence>
<dbReference type="CDD" id="cd00078">
    <property type="entry name" value="HECTc"/>
    <property type="match status" value="1"/>
</dbReference>
<feature type="compositionally biased region" description="Polar residues" evidence="13">
    <location>
        <begin position="945"/>
        <end position="961"/>
    </location>
</feature>
<feature type="region of interest" description="Disordered" evidence="13">
    <location>
        <begin position="740"/>
        <end position="1021"/>
    </location>
</feature>
<feature type="region of interest" description="Disordered" evidence="13">
    <location>
        <begin position="2256"/>
        <end position="2288"/>
    </location>
</feature>
<evidence type="ECO:0000313" key="17">
    <source>
        <dbReference type="Proteomes" id="UP000310200"/>
    </source>
</evidence>
<dbReference type="Gene3D" id="3.30.2160.10">
    <property type="entry name" value="Hect, E3 ligase catalytic domain"/>
    <property type="match status" value="1"/>
</dbReference>
<dbReference type="GO" id="GO:0043161">
    <property type="term" value="P:proteasome-mediated ubiquitin-dependent protein catabolic process"/>
    <property type="evidence" value="ECO:0007669"/>
    <property type="project" value="TreeGrafter"/>
</dbReference>
<feature type="compositionally biased region" description="Polar residues" evidence="13">
    <location>
        <begin position="595"/>
        <end position="639"/>
    </location>
</feature>
<dbReference type="InterPro" id="IPR011989">
    <property type="entry name" value="ARM-like"/>
</dbReference>
<feature type="compositionally biased region" description="Basic residues" evidence="13">
    <location>
        <begin position="1865"/>
        <end position="1875"/>
    </location>
</feature>
<dbReference type="UniPathway" id="UPA00143"/>
<dbReference type="InterPro" id="IPR057948">
    <property type="entry name" value="TPR_TRIP12_N"/>
</dbReference>
<organism evidence="16 17">
    <name type="scientific">Temnothorax longispinosus</name>
    <dbReference type="NCBI Taxonomy" id="300112"/>
    <lineage>
        <taxon>Eukaryota</taxon>
        <taxon>Metazoa</taxon>
        <taxon>Ecdysozoa</taxon>
        <taxon>Arthropoda</taxon>
        <taxon>Hexapoda</taxon>
        <taxon>Insecta</taxon>
        <taxon>Pterygota</taxon>
        <taxon>Neoptera</taxon>
        <taxon>Endopterygota</taxon>
        <taxon>Hymenoptera</taxon>
        <taxon>Apocrita</taxon>
        <taxon>Aculeata</taxon>
        <taxon>Formicoidea</taxon>
        <taxon>Formicidae</taxon>
        <taxon>Myrmicinae</taxon>
        <taxon>Temnothorax</taxon>
    </lineage>
</organism>
<keyword evidence="6 12" id="KW-0808">Transferase</keyword>
<evidence type="ECO:0000256" key="5">
    <source>
        <dbReference type="ARBA" id="ARBA00022553"/>
    </source>
</evidence>
<dbReference type="InterPro" id="IPR029069">
    <property type="entry name" value="HotDog_dom_sf"/>
</dbReference>
<dbReference type="EC" id="2.3.2.26" evidence="12"/>
<dbReference type="GO" id="GO:0018812">
    <property type="term" value="F:3-hydroxyacyl-CoA dehydratase activity"/>
    <property type="evidence" value="ECO:0007669"/>
    <property type="project" value="UniProtKB-ARBA"/>
</dbReference>
<dbReference type="GO" id="GO:0000209">
    <property type="term" value="P:protein polyubiquitination"/>
    <property type="evidence" value="ECO:0007669"/>
    <property type="project" value="TreeGrafter"/>
</dbReference>
<dbReference type="PANTHER" id="PTHR45670">
    <property type="entry name" value="E3 UBIQUITIN-PROTEIN LIGASE TRIP12"/>
    <property type="match status" value="1"/>
</dbReference>
<reference evidence="16 17" key="1">
    <citation type="journal article" date="2019" name="Philos. Trans. R. Soc. Lond., B, Biol. Sci.">
        <title>Ant behaviour and brain gene expression of defending hosts depend on the ecological success of the intruding social parasite.</title>
        <authorList>
            <person name="Kaur R."/>
            <person name="Stoldt M."/>
            <person name="Jongepier E."/>
            <person name="Feldmeyer B."/>
            <person name="Menzel F."/>
            <person name="Bornberg-Bauer E."/>
            <person name="Foitzik S."/>
        </authorList>
    </citation>
    <scope>NUCLEOTIDE SEQUENCE [LARGE SCALE GENOMIC DNA]</scope>
    <source>
        <tissue evidence="16">Whole body</tissue>
    </source>
</reference>
<dbReference type="PANTHER" id="PTHR45670:SF13">
    <property type="entry name" value="E3 UBIQUITIN-PROTEIN LIGASE TRIP12"/>
    <property type="match status" value="1"/>
</dbReference>
<dbReference type="InterPro" id="IPR037197">
    <property type="entry name" value="WWE_dom_sf"/>
</dbReference>
<dbReference type="InterPro" id="IPR018123">
    <property type="entry name" value="WWE-dom_subgr"/>
</dbReference>
<feature type="compositionally biased region" description="Low complexity" evidence="13">
    <location>
        <begin position="1790"/>
        <end position="1811"/>
    </location>
</feature>
<comment type="subcellular location">
    <subcellularLocation>
        <location evidence="2">Nucleus</location>
        <location evidence="2">Nucleoplasm</location>
    </subcellularLocation>
</comment>
<evidence type="ECO:0000256" key="6">
    <source>
        <dbReference type="ARBA" id="ARBA00022679"/>
    </source>
</evidence>
<feature type="compositionally biased region" description="Polar residues" evidence="13">
    <location>
        <begin position="856"/>
        <end position="870"/>
    </location>
</feature>
<dbReference type="SUPFAM" id="SSF48371">
    <property type="entry name" value="ARM repeat"/>
    <property type="match status" value="2"/>
</dbReference>
<dbReference type="GO" id="GO:0006281">
    <property type="term" value="P:DNA repair"/>
    <property type="evidence" value="ECO:0007669"/>
    <property type="project" value="UniProtKB-KW"/>
</dbReference>
<keyword evidence="7" id="KW-0227">DNA damage</keyword>
<dbReference type="SUPFAM" id="SSF56204">
    <property type="entry name" value="Hect, E3 ligase catalytic domain"/>
    <property type="match status" value="1"/>
</dbReference>
<dbReference type="SUPFAM" id="SSF54637">
    <property type="entry name" value="Thioesterase/thiol ester dehydrase-isomerase"/>
    <property type="match status" value="1"/>
</dbReference>
<dbReference type="STRING" id="300112.A0A4S2KES0"/>
<feature type="compositionally biased region" description="Low complexity" evidence="13">
    <location>
        <begin position="1142"/>
        <end position="1194"/>
    </location>
</feature>
<dbReference type="Pfam" id="PF02825">
    <property type="entry name" value="WWE"/>
    <property type="match status" value="1"/>
</dbReference>
<accession>A0A4S2KES0</accession>
<keyword evidence="5" id="KW-0597">Phosphoprotein</keyword>
<evidence type="ECO:0000259" key="14">
    <source>
        <dbReference type="PROSITE" id="PS50237"/>
    </source>
</evidence>
<dbReference type="SMART" id="SM00119">
    <property type="entry name" value="HECTc"/>
    <property type="match status" value="1"/>
</dbReference>
<keyword evidence="17" id="KW-1185">Reference proteome</keyword>
<dbReference type="GO" id="GO:0009966">
    <property type="term" value="P:regulation of signal transduction"/>
    <property type="evidence" value="ECO:0007669"/>
    <property type="project" value="UniProtKB-ARBA"/>
</dbReference>
<feature type="compositionally biased region" description="Polar residues" evidence="13">
    <location>
        <begin position="1088"/>
        <end position="1103"/>
    </location>
</feature>
<feature type="domain" description="WWE" evidence="15">
    <location>
        <begin position="1552"/>
        <end position="1628"/>
    </location>
</feature>
<name>A0A4S2KES0_9HYME</name>
<dbReference type="SMART" id="SM00678">
    <property type="entry name" value="WWE"/>
    <property type="match status" value="1"/>
</dbReference>
<dbReference type="InterPro" id="IPR004170">
    <property type="entry name" value="WWE_dom"/>
</dbReference>
<feature type="region of interest" description="Disordered" evidence="13">
    <location>
        <begin position="1766"/>
        <end position="1811"/>
    </location>
</feature>
<dbReference type="GO" id="GO:0061630">
    <property type="term" value="F:ubiquitin protein ligase activity"/>
    <property type="evidence" value="ECO:0007669"/>
    <property type="project" value="UniProtKB-UniRule"/>
</dbReference>
<feature type="compositionally biased region" description="Basic residues" evidence="13">
    <location>
        <begin position="1120"/>
        <end position="1130"/>
    </location>
</feature>
<feature type="compositionally biased region" description="Polar residues" evidence="13">
    <location>
        <begin position="971"/>
        <end position="981"/>
    </location>
</feature>
<feature type="compositionally biased region" description="Polar residues" evidence="13">
    <location>
        <begin position="797"/>
        <end position="807"/>
    </location>
</feature>
<feature type="compositionally biased region" description="Low complexity" evidence="13">
    <location>
        <begin position="1930"/>
        <end position="1945"/>
    </location>
</feature>
<evidence type="ECO:0000256" key="10">
    <source>
        <dbReference type="ARBA" id="ARBA00023242"/>
    </source>
</evidence>
<evidence type="ECO:0000256" key="7">
    <source>
        <dbReference type="ARBA" id="ARBA00022763"/>
    </source>
</evidence>
<feature type="compositionally biased region" description="Basic and acidic residues" evidence="13">
    <location>
        <begin position="740"/>
        <end position="770"/>
    </location>
</feature>
<comment type="similarity">
    <text evidence="4 12">Belongs to the UPL family. K-HECT subfamily.</text>
</comment>
<dbReference type="EMBL" id="QBLH01002632">
    <property type="protein sequence ID" value="TGZ47882.1"/>
    <property type="molecule type" value="Genomic_DNA"/>
</dbReference>
<comment type="caution">
    <text evidence="16">The sequence shown here is derived from an EMBL/GenBank/DDBJ whole genome shotgun (WGS) entry which is preliminary data.</text>
</comment>
<evidence type="ECO:0000256" key="8">
    <source>
        <dbReference type="ARBA" id="ARBA00022786"/>
    </source>
</evidence>
<keyword evidence="8 11" id="KW-0833">Ubl conjugation pathway</keyword>
<evidence type="ECO:0000256" key="1">
    <source>
        <dbReference type="ARBA" id="ARBA00000885"/>
    </source>
</evidence>
<dbReference type="FunFam" id="3.30.2160.10:FF:000013">
    <property type="entry name" value="E3 ubiquitin-protein ligase TRIP12 isoform X1"/>
    <property type="match status" value="1"/>
</dbReference>
<feature type="active site" description="Glycyl thioester intermediate" evidence="11">
    <location>
        <position position="2765"/>
    </location>
</feature>
<dbReference type="InterPro" id="IPR000569">
    <property type="entry name" value="HECT_dom"/>
</dbReference>
<dbReference type="Pfam" id="PF25579">
    <property type="entry name" value="TPR_TRIP12_N"/>
    <property type="match status" value="1"/>
</dbReference>
<keyword evidence="10" id="KW-0539">Nucleus</keyword>
<feature type="region of interest" description="Disordered" evidence="13">
    <location>
        <begin position="592"/>
        <end position="639"/>
    </location>
</feature>
<feature type="compositionally biased region" description="Basic and acidic residues" evidence="13">
    <location>
        <begin position="786"/>
        <end position="795"/>
    </location>
</feature>
<dbReference type="Proteomes" id="UP000310200">
    <property type="component" value="Unassembled WGS sequence"/>
</dbReference>
<dbReference type="Gene3D" id="1.25.10.10">
    <property type="entry name" value="Leucine-rich Repeat Variant"/>
    <property type="match status" value="2"/>
</dbReference>
<feature type="compositionally biased region" description="Polar residues" evidence="13">
    <location>
        <begin position="2262"/>
        <end position="2272"/>
    </location>
</feature>
<dbReference type="PROSITE" id="PS50918">
    <property type="entry name" value="WWE"/>
    <property type="match status" value="1"/>
</dbReference>
<proteinExistence type="inferred from homology"/>
<feature type="compositionally biased region" description="Basic and acidic residues" evidence="13">
    <location>
        <begin position="871"/>
        <end position="888"/>
    </location>
</feature>
<dbReference type="CDD" id="cd03449">
    <property type="entry name" value="R_hydratase"/>
    <property type="match status" value="1"/>
</dbReference>
<dbReference type="Pfam" id="PF00632">
    <property type="entry name" value="HECT"/>
    <property type="match status" value="1"/>
</dbReference>
<feature type="compositionally biased region" description="Low complexity" evidence="13">
    <location>
        <begin position="910"/>
        <end position="924"/>
    </location>
</feature>
<protein>
    <recommendedName>
        <fullName evidence="12">E3 ubiquitin-protein ligase</fullName>
        <ecNumber evidence="12">2.3.2.26</ecNumber>
    </recommendedName>
</protein>
<evidence type="ECO:0000313" key="16">
    <source>
        <dbReference type="EMBL" id="TGZ47882.1"/>
    </source>
</evidence>
<dbReference type="Gene3D" id="3.10.129.10">
    <property type="entry name" value="Hotdog Thioesterase"/>
    <property type="match status" value="1"/>
</dbReference>
<dbReference type="InterPro" id="IPR045322">
    <property type="entry name" value="HECTD1/TRIP12-like"/>
</dbReference>
<sequence length="2798" mass="306835">MATQMFSSKARLIKRTGKNPIGRYDFLKLLATEYNTTSSKDAQEQVLANLANFAYDPVNYGYIRQLKVIDIFLNALSESNPKLVRFGVAGLCNLCLDAINKIYILRNRGVELVSSLLFSEDEEILLTTITTLMFLVTSESVEEITSPKIIKRMQELSDVSYEHTRVKNMATLFLDDYCKLIRFFAGFLKNHSVRTSKIRSFADTTMNNLREGDQVSVLKVITNDDILKFAELTGDHNPIHTESARNIAHGALLNGLVSGLIGTKLPGAGTIVIEQNLTFPKPCYAGDTVEVIVKITSVRKIIKCAYMCIANGDRIVLEGEAKLMRKIFTVTSTIKPQYKSSNTKEQPTGCVCAVFLSGQFKKGSKEQPKGYPALLHEHPDPLPCNTVGNKLCVNKCLDAIVKHLPNSPAILCASIDRDCHKERAYLFIKNCKDEWTNTNLSAGREYCCKDGTPYKFRGGRIRKMCARVLTCPLCSQPGFLTLDALRAGLVSVATRPLICPVCNEVLLGIDKLTIHLFGHTINLSSGTAEPSKFADVAAADGHLVAVHNAHNVVQQDWDTLKQLGKAVSGNNRTCIEPSDSGVSNVRNDVSVVNSQPKTQSQNSSMRGASQSDYSRNVNILPQSDGNHNAAQRTTANLQQGTSKKNCATQYFCNDNIKHLNVPQEAIQAEKTAISDLIIATKVTGTVDANVYRDIGRECIESNRGQCVIKERLMIRDLLEEERDPNFQPVQNVMANVCAKEPPEEHNGTENLPDTRKTNVGDQNKNLDHRQIVPHTQPSTRAFRTIAPKEKTERCNVCDQQDQLSSGGSVEKASASADTSKLRGKSSSSGSSGYRKRQSTGAIPDSVEEKRRRQTAGDPQTSQVDSNTAHTHSIDSSKGEGRIRGERRSHGAGLESYPETDWRSHHKIHQASYSSSGARVRSAARTGLPELNPTPTDCVASRTRSRTPQNPQALTQGTSSYDLSLPSGYGSRKTSTYSNLVASSSATSITSHPSTSRGRGDSKSHGGAACNATSSSTSSQVLGVKSSIRVGNAASNSVESGGGVLAHDGAGTSGIASTATANPPVSAAVSANPTHPHSTHKHLLRSRAKTSGEQPKELPSSNKTSGKHHKKDTTTGSCSSSRHRSSSRVRKPVVESGSGGLGSVMSGNDSISATSVSSSIPSSQLVSTTGEEESASTATSATASGGPSGMSGTTGDSESDDGEVGRLQALLEARGLPPHVFGALGPRMQHLLNRSMGASSAAKAQQLLAGLQAVEDEGEQLQAVMNMGEILVMGNEDTLTGFPVKQVVAALINLLGIEHNFAIMTHACRALTYMMEALPRSSTVVVDAVPVFLQKLESIECMDVAEQCLTALAMLSRRHSKTILHAGGVSACLKFVDFFNITAQRAALTITANCCQNLHPDDFHLVVESLPLLTSRLTNQDKKSVECVCQAFSRLVDSFQHDPVMLHKIINAELLQNLQQLLMITPPVNSTNNFITVLRMLSVISNRCPDLAQLLLQQNIAFTLSYLLTGSLDVKTEDVELVPRTPQEWFEITCLIEELMPPLPTDGIFSVNSLLERTSNQQETVQWEWRDERQCSHPFSTIDSRIIEMAFQNGEDEICLTSLGRTYTIDLTVMKQINEDIGMARSIFRRVNANPTEGKSPTCSSSMDVVPPVIETNEWLVSFIRTLFSVLYEVYSSSAGPAVKCKCLRALLRMVYYASTDLLKDVLKNQVVSSHIAGMLASQDLRIVIGALQMASILMKRLPQVFGVHFHREGVLHQVRQLADPEVPLGVSPPKCPSGTSLPSPQPGPSNTPLSSTTMLSSSSATSPVVSPSSNGNILFGTIASSCQYKPNISASLEPHRTELNNSVEETSASQSAHLRIGDVLKKKRQNKKGRFSRLGGATTPQQTQQPESLFTGFTPKNNRFLGNLNPAKWGRKSSSSSTSNDKRDSSSSTNLSKPPSNPSLTGGNRDKAKAWVREQAAQFLARYQDDAPCSHPALTVLARLTAAIQRLQSNELDEMLSALTELRDIVLESDISPFEMNYSGLIKALLNYLTTTDAPGNRYDRLRMFWKLFAESTMQQNNDIMELNPGAFGALVTKLNSCVAQLEQFPVKVHDLPAGSGAGRGGTSALKFFNTHQLKCNLQRHPDCNNLKQWKGGTVKIDPLALVQAIERYLMVRGYGRIRDADSMVSDDDNSEDDIDDTLAAVVISQGPPKHKLQFLIGDVVLPFNMTVYQAVRQFGCSGVDHSEAEADSEPPLGHDAVWVQTHTIYYRPVPEEDAATSPKSGSSLQGNSRKGKGKSTKISSKRKEDSLWLEGTIPPQHCPLAPYLSPTLPPTVTITDASLDGLCLLRLLHALNRHWGILFPHLKSMSLLSPQDFINNKIAAKASRQLQDPLVIMTGNLPSWLQQIASVCPFLFPFETRQLLLYATSFDRDRALQRLLDSAPELSGSDSQERVGTGLGPTLEFYALVSKELQRADLDLWHGSSNPTENGYVNSSHGLFPTPIPWNTKVSHLAKLKTKFKFLGKFMAKAIYDSRMLDLPFSLTFYRWLLGEEHTLTLADLAYICPDVYRTLSKLQEVVRKKDVMEKDQTLRPHEKSQLIEALDLDTCPISDLGLVFELPGYENIELRKGGSEISVTIHNLDQYIKLVVHWFLYEGVFRQMEAFREGFESVFPPSQLRLFFPEELEAVFCGHAQTGGLWDVKTLAECCRTDHGYTPDSRAIRFLFEVMAKYNSEEQRQFVQFVTGSPRLPVGGFKSLTPPLTIVRKTFDPSMKTDDFLPSVMTCVNYLKLPDYTTLEIMREKLRIAAQEGQHSFHLS</sequence>
<dbReference type="GO" id="GO:0016607">
    <property type="term" value="C:nuclear speck"/>
    <property type="evidence" value="ECO:0007669"/>
    <property type="project" value="TreeGrafter"/>
</dbReference>
<dbReference type="PROSITE" id="PS50237">
    <property type="entry name" value="HECT"/>
    <property type="match status" value="1"/>
</dbReference>
<dbReference type="InterPro" id="IPR002539">
    <property type="entry name" value="MaoC-like_dom"/>
</dbReference>
<feature type="region of interest" description="Disordered" evidence="13">
    <location>
        <begin position="1843"/>
        <end position="1952"/>
    </location>
</feature>
<dbReference type="SUPFAM" id="SSF117839">
    <property type="entry name" value="WWE domain"/>
    <property type="match status" value="1"/>
</dbReference>
<feature type="compositionally biased region" description="Basic residues" evidence="13">
    <location>
        <begin position="1076"/>
        <end position="1087"/>
    </location>
</feature>
<evidence type="ECO:0000256" key="4">
    <source>
        <dbReference type="ARBA" id="ARBA00006331"/>
    </source>
</evidence>
<comment type="pathway">
    <text evidence="3 12">Protein modification; protein ubiquitination.</text>
</comment>
<evidence type="ECO:0000256" key="13">
    <source>
        <dbReference type="SAM" id="MobiDB-lite"/>
    </source>
</evidence>
<gene>
    <name evidence="16" type="ORF">DBV15_08879</name>
</gene>
<dbReference type="InterPro" id="IPR035983">
    <property type="entry name" value="Hect_E3_ubiquitin_ligase"/>
</dbReference>